<organism evidence="3 4">
    <name type="scientific">Paenibacillus catalpae</name>
    <dbReference type="NCBI Taxonomy" id="1045775"/>
    <lineage>
        <taxon>Bacteria</taxon>
        <taxon>Bacillati</taxon>
        <taxon>Bacillota</taxon>
        <taxon>Bacilli</taxon>
        <taxon>Bacillales</taxon>
        <taxon>Paenibacillaceae</taxon>
        <taxon>Paenibacillus</taxon>
    </lineage>
</organism>
<gene>
    <name evidence="3" type="ORF">SAMN05216378_1944</name>
</gene>
<keyword evidence="2" id="KW-0472">Membrane</keyword>
<feature type="transmembrane region" description="Helical" evidence="2">
    <location>
        <begin position="48"/>
        <end position="69"/>
    </location>
</feature>
<dbReference type="AlphaFoldDB" id="A0A1I1X572"/>
<feature type="region of interest" description="Disordered" evidence="1">
    <location>
        <begin position="76"/>
        <end position="109"/>
    </location>
</feature>
<keyword evidence="4" id="KW-1185">Reference proteome</keyword>
<keyword evidence="2" id="KW-0812">Transmembrane</keyword>
<dbReference type="OrthoDB" id="2532896at2"/>
<dbReference type="RefSeq" id="WP_091184027.1">
    <property type="nucleotide sequence ID" value="NZ_FOMT01000002.1"/>
</dbReference>
<evidence type="ECO:0000313" key="4">
    <source>
        <dbReference type="Proteomes" id="UP000198855"/>
    </source>
</evidence>
<sequence>MNEKQPEWYRDLQKGPYEQPTFTADKKEAVVRQAVAITRGEKRGNNRLIRFSWTAVSLIIIAVIAVFAFREGGGAPGGSGGKGATVSPDPSPTSQPSPDVSPNPPAQEKEHFIVNPSSTEGYLKDAIPFSTEEVQNIWVKETMLPAERMYVILQNLNWLELTRAASDNKALSVETLIRLETADAVYEIPYDVNTNEYALGDRRYYADDQVMLLMHGLLQPDSKLAELDRMFEQARLEMEVHEGGIDESFSYKGERLTVAEKSYIEWEPLLLFRSSVQPTLLGHYYDDAVQKIGNVTEYGDGIMQLNRNIVFMDSNYATPDGLTVGMTKEDVRRKLGKPNLELESQWSYKIGDYMKFHLYFDHNKIKCIMLSQPL</sequence>
<dbReference type="Proteomes" id="UP000198855">
    <property type="component" value="Unassembled WGS sequence"/>
</dbReference>
<name>A0A1I1X572_9BACL</name>
<dbReference type="STRING" id="1045775.SAMN05216378_1944"/>
<protein>
    <submittedName>
        <fullName evidence="3">Uncharacterized protein</fullName>
    </submittedName>
</protein>
<dbReference type="EMBL" id="FOMT01000002">
    <property type="protein sequence ID" value="SFE00460.1"/>
    <property type="molecule type" value="Genomic_DNA"/>
</dbReference>
<evidence type="ECO:0000256" key="2">
    <source>
        <dbReference type="SAM" id="Phobius"/>
    </source>
</evidence>
<feature type="compositionally biased region" description="Basic and acidic residues" evidence="1">
    <location>
        <begin position="1"/>
        <end position="13"/>
    </location>
</feature>
<evidence type="ECO:0000313" key="3">
    <source>
        <dbReference type="EMBL" id="SFE00460.1"/>
    </source>
</evidence>
<evidence type="ECO:0000256" key="1">
    <source>
        <dbReference type="SAM" id="MobiDB-lite"/>
    </source>
</evidence>
<reference evidence="4" key="1">
    <citation type="submission" date="2016-10" db="EMBL/GenBank/DDBJ databases">
        <authorList>
            <person name="Varghese N."/>
            <person name="Submissions S."/>
        </authorList>
    </citation>
    <scope>NUCLEOTIDE SEQUENCE [LARGE SCALE GENOMIC DNA]</scope>
    <source>
        <strain evidence="4">CGMCC 1.10784</strain>
    </source>
</reference>
<feature type="compositionally biased region" description="Pro residues" evidence="1">
    <location>
        <begin position="89"/>
        <end position="105"/>
    </location>
</feature>
<proteinExistence type="predicted"/>
<keyword evidence="2" id="KW-1133">Transmembrane helix</keyword>
<accession>A0A1I1X572</accession>
<feature type="region of interest" description="Disordered" evidence="1">
    <location>
        <begin position="1"/>
        <end position="23"/>
    </location>
</feature>